<organism evidence="3 4">
    <name type="scientific">Babesia caballi</name>
    <dbReference type="NCBI Taxonomy" id="5871"/>
    <lineage>
        <taxon>Eukaryota</taxon>
        <taxon>Sar</taxon>
        <taxon>Alveolata</taxon>
        <taxon>Apicomplexa</taxon>
        <taxon>Aconoidasida</taxon>
        <taxon>Piroplasmida</taxon>
        <taxon>Babesiidae</taxon>
        <taxon>Babesia</taxon>
    </lineage>
</organism>
<dbReference type="PROSITE" id="PS00758">
    <property type="entry name" value="ARGE_DAPE_CPG2_1"/>
    <property type="match status" value="1"/>
</dbReference>
<accession>A0AAV4LVH2</accession>
<keyword evidence="2" id="KW-0812">Transmembrane</keyword>
<comment type="caution">
    <text evidence="3">The sequence shown here is derived from an EMBL/GenBank/DDBJ whole genome shotgun (WGS) entry which is preliminary data.</text>
</comment>
<dbReference type="EMBL" id="BPLF01000002">
    <property type="protein sequence ID" value="GIX63768.1"/>
    <property type="molecule type" value="Genomic_DNA"/>
</dbReference>
<dbReference type="AlphaFoldDB" id="A0AAV4LVH2"/>
<sequence length="209" mass="22775">MTTGKSLTDAPTNLKEAIGWVLCMSGNDVPSHYTSGQEAIKMLAEKITSLLANVRVQGVAVSTLIQGDAKGHGSLGSHAPINSLAEGLKHLVESPNGMGKNYKFAYYYHDLSNAVDDQIVNIFLGIIPLLFFGLGFLFWKCQGGWKTLALGSGPLKSFMDAVGFTGHIDTSKPASKAYNWFTLFDEFGRVDSTSKRFPEYLSEVEKKTK</sequence>
<keyword evidence="1" id="KW-0378">Hydrolase</keyword>
<dbReference type="GeneID" id="94195249"/>
<gene>
    <name evidence="3" type="ORF">BcabD6B2_32030</name>
</gene>
<evidence type="ECO:0000256" key="1">
    <source>
        <dbReference type="ARBA" id="ARBA00022801"/>
    </source>
</evidence>
<feature type="transmembrane region" description="Helical" evidence="2">
    <location>
        <begin position="119"/>
        <end position="139"/>
    </location>
</feature>
<dbReference type="InterPro" id="IPR001261">
    <property type="entry name" value="ArgE/DapE_CS"/>
</dbReference>
<evidence type="ECO:0000313" key="3">
    <source>
        <dbReference type="EMBL" id="GIX63768.1"/>
    </source>
</evidence>
<keyword evidence="2" id="KW-1133">Transmembrane helix</keyword>
<evidence type="ECO:0000256" key="2">
    <source>
        <dbReference type="SAM" id="Phobius"/>
    </source>
</evidence>
<proteinExistence type="predicted"/>
<name>A0AAV4LVH2_BABCB</name>
<dbReference type="Proteomes" id="UP001497744">
    <property type="component" value="Unassembled WGS sequence"/>
</dbReference>
<keyword evidence="2" id="KW-0472">Membrane</keyword>
<dbReference type="RefSeq" id="XP_067715837.1">
    <property type="nucleotide sequence ID" value="XM_067859736.1"/>
</dbReference>
<keyword evidence="4" id="KW-1185">Reference proteome</keyword>
<protein>
    <submittedName>
        <fullName evidence="3">Variant erythrocyte surface antigen-1 family protein</fullName>
    </submittedName>
</protein>
<evidence type="ECO:0000313" key="4">
    <source>
        <dbReference type="Proteomes" id="UP001497744"/>
    </source>
</evidence>
<reference evidence="3 4" key="1">
    <citation type="submission" date="2021-06" db="EMBL/GenBank/DDBJ databases">
        <title>Genome sequence of Babesia caballi.</title>
        <authorList>
            <person name="Yamagishi J."/>
            <person name="Kidaka T."/>
            <person name="Ochi A."/>
        </authorList>
    </citation>
    <scope>NUCLEOTIDE SEQUENCE [LARGE SCALE GENOMIC DNA]</scope>
    <source>
        <strain evidence="3">USDA-D6B2</strain>
    </source>
</reference>